<reference evidence="2 3" key="1">
    <citation type="submission" date="2017-11" db="EMBL/GenBank/DDBJ databases">
        <title>Bacillus camelliae sp. nov., isolated from pu'er tea.</title>
        <authorList>
            <person name="Niu L."/>
        </authorList>
    </citation>
    <scope>NUCLEOTIDE SEQUENCE [LARGE SCALE GENOMIC DNA]</scope>
    <source>
        <strain evidence="2 3">7578-1</strain>
    </source>
</reference>
<comment type="caution">
    <text evidence="2">The sequence shown here is derived from an EMBL/GenBank/DDBJ whole genome shotgun (WGS) entry which is preliminary data.</text>
</comment>
<accession>A0A2N3LLU0</accession>
<feature type="transmembrane region" description="Helical" evidence="1">
    <location>
        <begin position="6"/>
        <end position="23"/>
    </location>
</feature>
<name>A0A2N3LLU0_9BACI</name>
<organism evidence="2 3">
    <name type="scientific">Heyndrickxia camelliae</name>
    <dbReference type="NCBI Taxonomy" id="1707093"/>
    <lineage>
        <taxon>Bacteria</taxon>
        <taxon>Bacillati</taxon>
        <taxon>Bacillota</taxon>
        <taxon>Bacilli</taxon>
        <taxon>Bacillales</taxon>
        <taxon>Bacillaceae</taxon>
        <taxon>Heyndrickxia</taxon>
    </lineage>
</organism>
<dbReference type="RefSeq" id="WP_101353564.1">
    <property type="nucleotide sequence ID" value="NZ_PIQO01000004.1"/>
</dbReference>
<evidence type="ECO:0000256" key="1">
    <source>
        <dbReference type="SAM" id="Phobius"/>
    </source>
</evidence>
<dbReference type="EMBL" id="PIQO01000004">
    <property type="protein sequence ID" value="PKR85514.1"/>
    <property type="molecule type" value="Genomic_DNA"/>
</dbReference>
<dbReference type="AlphaFoldDB" id="A0A2N3LLU0"/>
<sequence>MEWTLAILFIVSALLLIISIIMTRRASKAEQKGIDMVHLSVMDDINNMQDAIRNLEFDIEIIMKEAGIPLSSENRAFMREVLDLHKRKYSIESIAAQKQVSENEIRQILASYLELKDEGGKVANEI</sequence>
<evidence type="ECO:0000313" key="3">
    <source>
        <dbReference type="Proteomes" id="UP000233440"/>
    </source>
</evidence>
<protein>
    <submittedName>
        <fullName evidence="2">Uncharacterized protein</fullName>
    </submittedName>
</protein>
<keyword evidence="1" id="KW-0812">Transmembrane</keyword>
<dbReference type="Proteomes" id="UP000233440">
    <property type="component" value="Unassembled WGS sequence"/>
</dbReference>
<evidence type="ECO:0000313" key="2">
    <source>
        <dbReference type="EMBL" id="PKR85514.1"/>
    </source>
</evidence>
<keyword evidence="3" id="KW-1185">Reference proteome</keyword>
<keyword evidence="1" id="KW-1133">Transmembrane helix</keyword>
<keyword evidence="1" id="KW-0472">Membrane</keyword>
<dbReference type="OrthoDB" id="2937672at2"/>
<proteinExistence type="predicted"/>
<gene>
    <name evidence="2" type="ORF">CWO92_07305</name>
</gene>